<evidence type="ECO:0000313" key="5">
    <source>
        <dbReference type="EMBL" id="CAF3506862.1"/>
    </source>
</evidence>
<evidence type="ECO:0000313" key="4">
    <source>
        <dbReference type="EMBL" id="CAF1287598.1"/>
    </source>
</evidence>
<dbReference type="Proteomes" id="UP000663860">
    <property type="component" value="Unassembled WGS sequence"/>
</dbReference>
<keyword evidence="1" id="KW-0472">Membrane</keyword>
<reference evidence="5" key="1">
    <citation type="submission" date="2021-02" db="EMBL/GenBank/DDBJ databases">
        <authorList>
            <person name="Nowell W R."/>
        </authorList>
    </citation>
    <scope>NUCLEOTIDE SEQUENCE</scope>
</reference>
<comment type="caution">
    <text evidence="5">The sequence shown here is derived from an EMBL/GenBank/DDBJ whole genome shotgun (WGS) entry which is preliminary data.</text>
</comment>
<keyword evidence="1" id="KW-1133">Transmembrane helix</keyword>
<name>A0A818HQ20_9BILA</name>
<evidence type="ECO:0000313" key="6">
    <source>
        <dbReference type="EMBL" id="CAF3642890.1"/>
    </source>
</evidence>
<dbReference type="Proteomes" id="UP000663868">
    <property type="component" value="Unassembled WGS sequence"/>
</dbReference>
<evidence type="ECO:0000313" key="2">
    <source>
        <dbReference type="EMBL" id="CAF1079175.1"/>
    </source>
</evidence>
<evidence type="ECO:0000313" key="3">
    <source>
        <dbReference type="EMBL" id="CAF1178442.1"/>
    </source>
</evidence>
<dbReference type="EMBL" id="CAJOAY010000359">
    <property type="protein sequence ID" value="CAF3642890.1"/>
    <property type="molecule type" value="Genomic_DNA"/>
</dbReference>
<dbReference type="Proteomes" id="UP000663845">
    <property type="component" value="Unassembled WGS sequence"/>
</dbReference>
<dbReference type="Proteomes" id="UP000663891">
    <property type="component" value="Unassembled WGS sequence"/>
</dbReference>
<gene>
    <name evidence="2" type="ORF">IZO911_LOCUS21860</name>
    <name evidence="4" type="ORF">JYZ213_LOCUS31587</name>
    <name evidence="5" type="ORF">KXQ929_LOCUS382</name>
    <name evidence="6" type="ORF">OKA104_LOCUS8755</name>
    <name evidence="7" type="ORF">OXD698_LOCUS16232</name>
    <name evidence="3" type="ORF">VCS650_LOCUS24344</name>
</gene>
<protein>
    <submittedName>
        <fullName evidence="5">Uncharacterized protein</fullName>
    </submittedName>
</protein>
<evidence type="ECO:0000313" key="7">
    <source>
        <dbReference type="EMBL" id="CAF3764739.1"/>
    </source>
</evidence>
<feature type="transmembrane region" description="Helical" evidence="1">
    <location>
        <begin position="6"/>
        <end position="30"/>
    </location>
</feature>
<dbReference type="OrthoDB" id="9979797at2759"/>
<organism evidence="5 8">
    <name type="scientific">Adineta steineri</name>
    <dbReference type="NCBI Taxonomy" id="433720"/>
    <lineage>
        <taxon>Eukaryota</taxon>
        <taxon>Metazoa</taxon>
        <taxon>Spiralia</taxon>
        <taxon>Gnathifera</taxon>
        <taxon>Rotifera</taxon>
        <taxon>Eurotatoria</taxon>
        <taxon>Bdelloidea</taxon>
        <taxon>Adinetida</taxon>
        <taxon>Adinetidae</taxon>
        <taxon>Adineta</taxon>
    </lineage>
</organism>
<keyword evidence="1" id="KW-0812">Transmembrane</keyword>
<accession>A0A818HQ20</accession>
<evidence type="ECO:0000256" key="1">
    <source>
        <dbReference type="SAM" id="Phobius"/>
    </source>
</evidence>
<dbReference type="EMBL" id="CAJNOE010000239">
    <property type="protein sequence ID" value="CAF1079175.1"/>
    <property type="molecule type" value="Genomic_DNA"/>
</dbReference>
<evidence type="ECO:0000313" key="8">
    <source>
        <dbReference type="Proteomes" id="UP000663868"/>
    </source>
</evidence>
<dbReference type="Proteomes" id="UP000663881">
    <property type="component" value="Unassembled WGS sequence"/>
</dbReference>
<dbReference type="EMBL" id="CAJNOG010000538">
    <property type="protein sequence ID" value="CAF1287598.1"/>
    <property type="molecule type" value="Genomic_DNA"/>
</dbReference>
<dbReference type="EMBL" id="CAJNON010000298">
    <property type="protein sequence ID" value="CAF1178442.1"/>
    <property type="molecule type" value="Genomic_DNA"/>
</dbReference>
<dbReference type="EMBL" id="CAJOAZ010001102">
    <property type="protein sequence ID" value="CAF3764739.1"/>
    <property type="molecule type" value="Genomic_DNA"/>
</dbReference>
<dbReference type="EMBL" id="CAJOBB010000008">
    <property type="protein sequence ID" value="CAF3506862.1"/>
    <property type="molecule type" value="Genomic_DNA"/>
</dbReference>
<proteinExistence type="predicted"/>
<dbReference type="AlphaFoldDB" id="A0A818HQ20"/>
<dbReference type="Proteomes" id="UP000663844">
    <property type="component" value="Unassembled WGS sequence"/>
</dbReference>
<sequence length="77" mass="9361">MAYNRLFIYFIIIMVMSFAIEQSNGVYVDCQARCMITSRRERNRDTLQMCRDECELMELLEQEDAREGKHYKYRGYN</sequence>